<protein>
    <submittedName>
        <fullName evidence="3">X-X-X-Leu-X-X-Gly heptad repeat-containing protein</fullName>
    </submittedName>
</protein>
<keyword evidence="1" id="KW-0472">Membrane</keyword>
<dbReference type="InterPro" id="IPR023908">
    <property type="entry name" value="xxxLxxG_rpt"/>
</dbReference>
<dbReference type="EMBL" id="FOPJ01000019">
    <property type="protein sequence ID" value="SFG85288.1"/>
    <property type="molecule type" value="Genomic_DNA"/>
</dbReference>
<feature type="signal peptide" evidence="2">
    <location>
        <begin position="1"/>
        <end position="20"/>
    </location>
</feature>
<keyword evidence="4" id="KW-1185">Reference proteome</keyword>
<accession>A0A1I2V7E3</accession>
<evidence type="ECO:0000313" key="3">
    <source>
        <dbReference type="EMBL" id="SFG85288.1"/>
    </source>
</evidence>
<dbReference type="RefSeq" id="WP_177180161.1">
    <property type="nucleotide sequence ID" value="NZ_FOPJ01000019.1"/>
</dbReference>
<organism evidence="3 4">
    <name type="scientific">Corynebacterium spheniscorum</name>
    <dbReference type="NCBI Taxonomy" id="185761"/>
    <lineage>
        <taxon>Bacteria</taxon>
        <taxon>Bacillati</taxon>
        <taxon>Actinomycetota</taxon>
        <taxon>Actinomycetes</taxon>
        <taxon>Mycobacteriales</taxon>
        <taxon>Corynebacteriaceae</taxon>
        <taxon>Corynebacterium</taxon>
    </lineage>
</organism>
<sequence length="496" mass="51403">MRLRTTFLATVLAIPLLAGAGIAATTTGLDPAATWTPATEEPAAAPALIHPADLVDARRAAGEAGTQAGFLSSAATELEHGTGELKSGAEQLHTGITQARDGSQQLRQGLVELQAGTGQLGKGATEIADGVGEAVDQIVGLEAIRGQLLEAIDRVDKELKDSRDPKSKAMREELGGFKSQVETIQLDATVTEQLTKLKEGSRELANQLNVPGYAYHDGIYSATTGSQQLASGLEELSGGATQAQEGVNQLDEGAKKIHQMAEQNKEKVASIQRALPAVPVPPQAAEQQTTPEKTSMLAPLHAMLLAAIVLIGGALAGWAFGSYRLWRASRVIAAVLLGSLVLAILSGTLMVILAGSLTPAAIALGAGSLFLGAFASTAVATWLRRVLGVVPSGLLLGVGSLVQVGFIGWVWKSVSTSPIESTWQIISHLMPLHYNTAALVSATNDGSRPALWLGMGVLALLGLGACGLLADSHRVATVGKHTQQGGPMYPEVHPEG</sequence>
<feature type="transmembrane region" description="Helical" evidence="1">
    <location>
        <begin position="360"/>
        <end position="382"/>
    </location>
</feature>
<dbReference type="Gene3D" id="1.10.287.950">
    <property type="entry name" value="Methyl-accepting chemotaxis protein"/>
    <property type="match status" value="1"/>
</dbReference>
<feature type="transmembrane region" description="Helical" evidence="1">
    <location>
        <begin position="450"/>
        <end position="470"/>
    </location>
</feature>
<name>A0A1I2V7E3_9CORY</name>
<feature type="chain" id="PRO_5039470849" evidence="2">
    <location>
        <begin position="21"/>
        <end position="496"/>
    </location>
</feature>
<feature type="transmembrane region" description="Helical" evidence="1">
    <location>
        <begin position="394"/>
        <end position="411"/>
    </location>
</feature>
<dbReference type="AlphaFoldDB" id="A0A1I2V7E3"/>
<keyword evidence="1" id="KW-0812">Transmembrane</keyword>
<feature type="transmembrane region" description="Helical" evidence="1">
    <location>
        <begin position="331"/>
        <end position="354"/>
    </location>
</feature>
<reference evidence="3 4" key="1">
    <citation type="submission" date="2016-10" db="EMBL/GenBank/DDBJ databases">
        <authorList>
            <person name="de Groot N.N."/>
        </authorList>
    </citation>
    <scope>NUCLEOTIDE SEQUENCE [LARGE SCALE GENOMIC DNA]</scope>
    <source>
        <strain>J11</strain>
        <strain evidence="4">PG 39</strain>
    </source>
</reference>
<keyword evidence="1" id="KW-1133">Transmembrane helix</keyword>
<proteinExistence type="predicted"/>
<evidence type="ECO:0000313" key="4">
    <source>
        <dbReference type="Proteomes" id="UP000199065"/>
    </source>
</evidence>
<gene>
    <name evidence="3" type="ORF">SAMN05660282_02154</name>
</gene>
<evidence type="ECO:0000256" key="2">
    <source>
        <dbReference type="SAM" id="SignalP"/>
    </source>
</evidence>
<keyword evidence="2" id="KW-0732">Signal</keyword>
<dbReference type="STRING" id="185761.SAMN05660282_02154"/>
<evidence type="ECO:0000256" key="1">
    <source>
        <dbReference type="SAM" id="Phobius"/>
    </source>
</evidence>
<feature type="transmembrane region" description="Helical" evidence="1">
    <location>
        <begin position="296"/>
        <end position="319"/>
    </location>
</feature>
<dbReference type="NCBIfam" id="TIGR03057">
    <property type="entry name" value="xxxLxxG_by_4"/>
    <property type="match status" value="2"/>
</dbReference>
<dbReference type="Proteomes" id="UP000199065">
    <property type="component" value="Unassembled WGS sequence"/>
</dbReference>